<dbReference type="Proteomes" id="UP000696573">
    <property type="component" value="Unassembled WGS sequence"/>
</dbReference>
<keyword evidence="7" id="KW-1185">Reference proteome</keyword>
<dbReference type="InterPro" id="IPR002893">
    <property type="entry name" value="Znf_MYND"/>
</dbReference>
<feature type="domain" description="MYND-type" evidence="5">
    <location>
        <begin position="2"/>
        <end position="48"/>
    </location>
</feature>
<dbReference type="Pfam" id="PF01753">
    <property type="entry name" value="zf-MYND"/>
    <property type="match status" value="1"/>
</dbReference>
<evidence type="ECO:0000256" key="3">
    <source>
        <dbReference type="ARBA" id="ARBA00022833"/>
    </source>
</evidence>
<evidence type="ECO:0000256" key="4">
    <source>
        <dbReference type="PROSITE-ProRule" id="PRU00134"/>
    </source>
</evidence>
<keyword evidence="2 4" id="KW-0863">Zinc-finger</keyword>
<dbReference type="EMBL" id="CABFNQ020000764">
    <property type="protein sequence ID" value="CAH0041786.1"/>
    <property type="molecule type" value="Genomic_DNA"/>
</dbReference>
<keyword evidence="3" id="KW-0862">Zinc</keyword>
<name>A0A9N9YWR4_9HYPO</name>
<sequence>MASTCANHSSEGESCLKPAPLSCKNCRLVSYCGSECQREHWAIHKKDCKCAVMSETWKPAWTIENRTPDFVQEVAKSFEFGGSKHFWGNTPAIDVLRLDKNEGISYDKDLNVLFAGKSEETLFWLDRPRLINMYLPLASGDLRNVIKTITSLPDSFDKELYVVLNDKEFDVFARNAIMLLLCLVIVEPEEAASAITHIWYSSLIQEAISISFRRRSVLGLPRIEGNSEDALQTTWEFETSSLQMTLSNDNWKRLLNFLKVPAGLTVDRANEIRTAVTLAKECRDFRDRKYSTMPRPHRLAEERFREDGIMVPFGGSRKPYTVPNPTMFQNPNQWPLPYTANPLHGWDMYELSAKSSSPATSDRYGILQAHVQTLLQQFHSRLRTHSCSFQLWNLNATELPGYLKKGSFARIEMANICDVSYPGCARSLVDLSPLLQRPSENPHATILMLFMNATREKFTTQDEIQETLRLVPVLSLAGFVRPPRPGLEPYGPDFMLFNRALGFYMDLETYFDRYAKEQRFDQVGSFCGMEMKEAHTIVDKWLRAPKLRPGQPGSRQEFDMLVQSDHGGHERYVEWKSVGSSMLAMLMSMSLGG</sequence>
<dbReference type="AlphaFoldDB" id="A0A9N9YWR4"/>
<dbReference type="PROSITE" id="PS50865">
    <property type="entry name" value="ZF_MYND_2"/>
    <property type="match status" value="1"/>
</dbReference>
<dbReference type="InterPro" id="IPR027974">
    <property type="entry name" value="DUF4470"/>
</dbReference>
<gene>
    <name evidence="6" type="ORF">CRHIZ90672A_00012281</name>
</gene>
<dbReference type="SUPFAM" id="SSF144232">
    <property type="entry name" value="HIT/MYND zinc finger-like"/>
    <property type="match status" value="1"/>
</dbReference>
<proteinExistence type="predicted"/>
<keyword evidence="1" id="KW-0479">Metal-binding</keyword>
<evidence type="ECO:0000256" key="1">
    <source>
        <dbReference type="ARBA" id="ARBA00022723"/>
    </source>
</evidence>
<organism evidence="6 7">
    <name type="scientific">Clonostachys rhizophaga</name>
    <dbReference type="NCBI Taxonomy" id="160324"/>
    <lineage>
        <taxon>Eukaryota</taxon>
        <taxon>Fungi</taxon>
        <taxon>Dikarya</taxon>
        <taxon>Ascomycota</taxon>
        <taxon>Pezizomycotina</taxon>
        <taxon>Sordariomycetes</taxon>
        <taxon>Hypocreomycetidae</taxon>
        <taxon>Hypocreales</taxon>
        <taxon>Bionectriaceae</taxon>
        <taxon>Clonostachys</taxon>
    </lineage>
</organism>
<dbReference type="Gene3D" id="6.10.140.2220">
    <property type="match status" value="1"/>
</dbReference>
<dbReference type="GO" id="GO:0008270">
    <property type="term" value="F:zinc ion binding"/>
    <property type="evidence" value="ECO:0007669"/>
    <property type="project" value="UniProtKB-KW"/>
</dbReference>
<dbReference type="Pfam" id="PF14737">
    <property type="entry name" value="DUF4470"/>
    <property type="match status" value="1"/>
</dbReference>
<accession>A0A9N9YWR4</accession>
<comment type="caution">
    <text evidence="6">The sequence shown here is derived from an EMBL/GenBank/DDBJ whole genome shotgun (WGS) entry which is preliminary data.</text>
</comment>
<evidence type="ECO:0000313" key="6">
    <source>
        <dbReference type="EMBL" id="CAH0041786.1"/>
    </source>
</evidence>
<evidence type="ECO:0000259" key="5">
    <source>
        <dbReference type="PROSITE" id="PS50865"/>
    </source>
</evidence>
<reference evidence="6" key="1">
    <citation type="submission" date="2021-10" db="EMBL/GenBank/DDBJ databases">
        <authorList>
            <person name="Piombo E."/>
        </authorList>
    </citation>
    <scope>NUCLEOTIDE SEQUENCE</scope>
</reference>
<evidence type="ECO:0000313" key="7">
    <source>
        <dbReference type="Proteomes" id="UP000696573"/>
    </source>
</evidence>
<evidence type="ECO:0000256" key="2">
    <source>
        <dbReference type="ARBA" id="ARBA00022771"/>
    </source>
</evidence>
<protein>
    <recommendedName>
        <fullName evidence="5">MYND-type domain-containing protein</fullName>
    </recommendedName>
</protein>
<dbReference type="OrthoDB" id="5282002at2759"/>